<dbReference type="GO" id="GO:0006308">
    <property type="term" value="P:DNA catabolic process"/>
    <property type="evidence" value="ECO:0007669"/>
    <property type="project" value="UniProtKB-UniRule"/>
</dbReference>
<name>A0A4P8L247_9BACT</name>
<keyword evidence="7" id="KW-0175">Coiled coil</keyword>
<dbReference type="HAMAP" id="MF_00378">
    <property type="entry name" value="Exonuc_7_L"/>
    <property type="match status" value="1"/>
</dbReference>
<dbReference type="PANTHER" id="PTHR30008:SF0">
    <property type="entry name" value="EXODEOXYRIBONUCLEASE 7 LARGE SUBUNIT"/>
    <property type="match status" value="1"/>
</dbReference>
<evidence type="ECO:0000256" key="6">
    <source>
        <dbReference type="RuleBase" id="RU004355"/>
    </source>
</evidence>
<dbReference type="InterPro" id="IPR025824">
    <property type="entry name" value="OB-fold_nuc-bd_dom"/>
</dbReference>
<evidence type="ECO:0000256" key="5">
    <source>
        <dbReference type="HAMAP-Rule" id="MF_00378"/>
    </source>
</evidence>
<dbReference type="Proteomes" id="UP000298602">
    <property type="component" value="Chromosome"/>
</dbReference>
<organism evidence="10 11">
    <name type="scientific">Desulfoglaeba alkanexedens ALDC</name>
    <dbReference type="NCBI Taxonomy" id="980445"/>
    <lineage>
        <taxon>Bacteria</taxon>
        <taxon>Pseudomonadati</taxon>
        <taxon>Thermodesulfobacteriota</taxon>
        <taxon>Syntrophobacteria</taxon>
        <taxon>Syntrophobacterales</taxon>
        <taxon>Syntrophobacteraceae</taxon>
        <taxon>Desulfoglaeba</taxon>
    </lineage>
</organism>
<evidence type="ECO:0000256" key="7">
    <source>
        <dbReference type="SAM" id="Coils"/>
    </source>
</evidence>
<comment type="similarity">
    <text evidence="5 6">Belongs to the XseA family.</text>
</comment>
<evidence type="ECO:0000313" key="10">
    <source>
        <dbReference type="EMBL" id="QCQ21958.1"/>
    </source>
</evidence>
<dbReference type="NCBIfam" id="TIGR00237">
    <property type="entry name" value="xseA"/>
    <property type="match status" value="1"/>
</dbReference>
<dbReference type="PANTHER" id="PTHR30008">
    <property type="entry name" value="EXODEOXYRIBONUCLEASE 7 LARGE SUBUNIT"/>
    <property type="match status" value="1"/>
</dbReference>
<dbReference type="RefSeq" id="WP_137423927.1">
    <property type="nucleotide sequence ID" value="NZ_CP040098.1"/>
</dbReference>
<dbReference type="GO" id="GO:0009318">
    <property type="term" value="C:exodeoxyribonuclease VII complex"/>
    <property type="evidence" value="ECO:0007669"/>
    <property type="project" value="UniProtKB-UniRule"/>
</dbReference>
<reference evidence="10 11" key="1">
    <citation type="submission" date="2019-05" db="EMBL/GenBank/DDBJ databases">
        <title>The Complete Genome Sequence of the n-alkane-degrading Desulfoglaeba alkanexedens ALDC reveals multiple alkylsuccinate synthase gene clusters.</title>
        <authorList>
            <person name="Callaghan A.V."/>
            <person name="Davidova I.A."/>
            <person name="Duncan K.E."/>
            <person name="Morris B."/>
            <person name="McInerney M.J."/>
        </authorList>
    </citation>
    <scope>NUCLEOTIDE SEQUENCE [LARGE SCALE GENOMIC DNA]</scope>
    <source>
        <strain evidence="10 11">ALDC</strain>
    </source>
</reference>
<comment type="function">
    <text evidence="5">Bidirectionally degrades single-stranded DNA into large acid-insoluble oligonucleotides, which are then degraded further into small acid-soluble oligonucleotides.</text>
</comment>
<accession>A0A4P8L247</accession>
<dbReference type="EC" id="3.1.11.6" evidence="5"/>
<keyword evidence="1 5" id="KW-0963">Cytoplasm</keyword>
<dbReference type="AlphaFoldDB" id="A0A4P8L247"/>
<dbReference type="GO" id="GO:0008855">
    <property type="term" value="F:exodeoxyribonuclease VII activity"/>
    <property type="evidence" value="ECO:0007669"/>
    <property type="project" value="UniProtKB-UniRule"/>
</dbReference>
<dbReference type="OrthoDB" id="9802795at2"/>
<comment type="subcellular location">
    <subcellularLocation>
        <location evidence="5 6">Cytoplasm</location>
    </subcellularLocation>
</comment>
<keyword evidence="4 5" id="KW-0269">Exonuclease</keyword>
<keyword evidence="2 5" id="KW-0540">Nuclease</keyword>
<proteinExistence type="inferred from homology"/>
<dbReference type="InterPro" id="IPR020579">
    <property type="entry name" value="Exonuc_VII_lsu_C"/>
</dbReference>
<evidence type="ECO:0000256" key="3">
    <source>
        <dbReference type="ARBA" id="ARBA00022801"/>
    </source>
</evidence>
<dbReference type="KEGG" id="dax:FDQ92_07075"/>
<keyword evidence="11" id="KW-1185">Reference proteome</keyword>
<feature type="coiled-coil region" evidence="7">
    <location>
        <begin position="273"/>
        <end position="308"/>
    </location>
</feature>
<dbReference type="CDD" id="cd04489">
    <property type="entry name" value="ExoVII_LU_OBF"/>
    <property type="match status" value="1"/>
</dbReference>
<gene>
    <name evidence="5" type="primary">xseA</name>
    <name evidence="10" type="ORF">FDQ92_07075</name>
</gene>
<evidence type="ECO:0000256" key="4">
    <source>
        <dbReference type="ARBA" id="ARBA00022839"/>
    </source>
</evidence>
<dbReference type="InterPro" id="IPR003753">
    <property type="entry name" value="Exonuc_VII_L"/>
</dbReference>
<evidence type="ECO:0000256" key="2">
    <source>
        <dbReference type="ARBA" id="ARBA00022722"/>
    </source>
</evidence>
<evidence type="ECO:0000256" key="1">
    <source>
        <dbReference type="ARBA" id="ARBA00022490"/>
    </source>
</evidence>
<dbReference type="GO" id="GO:0003676">
    <property type="term" value="F:nucleic acid binding"/>
    <property type="evidence" value="ECO:0007669"/>
    <property type="project" value="InterPro"/>
</dbReference>
<feature type="domain" description="Exonuclease VII large subunit C-terminal" evidence="8">
    <location>
        <begin position="129"/>
        <end position="445"/>
    </location>
</feature>
<protein>
    <recommendedName>
        <fullName evidence="5">Exodeoxyribonuclease 7 large subunit</fullName>
        <ecNumber evidence="5">3.1.11.6</ecNumber>
    </recommendedName>
    <alternativeName>
        <fullName evidence="5">Exodeoxyribonuclease VII large subunit</fullName>
        <shortName evidence="5">Exonuclease VII large subunit</shortName>
    </alternativeName>
</protein>
<dbReference type="Pfam" id="PF13742">
    <property type="entry name" value="tRNA_anti_2"/>
    <property type="match status" value="1"/>
</dbReference>
<dbReference type="EMBL" id="CP040098">
    <property type="protein sequence ID" value="QCQ21958.1"/>
    <property type="molecule type" value="Genomic_DNA"/>
</dbReference>
<sequence length="474" mass="53662">MTFPALFEETCVFTVSELNARIRSLLESEFPYVWVCGEVSNFRVPASGHFYFTLKDAGSQLRAVMFRAQQRRLRFEPEAGLQVLCQGRITVYEPRGDYQLIVDVMEPQGLGALQLAFEQLKKRLEAEGLFDPARKKPLPVVPQRIAVVTSPTGAAIRDILKVLQRSPYALIVTLIPVRVQGEGAAEEIARAIQQAGALRDTFRWDVILVGRGGGSLEDLWAFNEEAVARAVADCPIPTISCVGHEIDVTISDMAADLRAPTPTAAAQWIVGRLEGVERDLSSLSERLRSTLERRVQRHREQLHHLAKRLRDPRRRITDRRLYVDDRLERLVLAFSGRLARLRMTHGHLAERLKLHRPSQRIESLRDRVNAVFRSLCVDQGKLLERSRFQLEHRAAQLESLNPLAILGRGYSITHRMPDGKIVRCAREVKEGQRVQVRLWQGALRCVVEACIDSIDEPGQGRTERGEEEENNGEV</sequence>
<feature type="domain" description="OB-fold nucleic acid binding" evidence="9">
    <location>
        <begin position="13"/>
        <end position="105"/>
    </location>
</feature>
<evidence type="ECO:0000259" key="9">
    <source>
        <dbReference type="Pfam" id="PF13742"/>
    </source>
</evidence>
<dbReference type="Pfam" id="PF02601">
    <property type="entry name" value="Exonuc_VII_L"/>
    <property type="match status" value="1"/>
</dbReference>
<keyword evidence="3 5" id="KW-0378">Hydrolase</keyword>
<comment type="catalytic activity">
    <reaction evidence="5 6">
        <text>Exonucleolytic cleavage in either 5'- to 3'- or 3'- to 5'-direction to yield nucleoside 5'-phosphates.</text>
        <dbReference type="EC" id="3.1.11.6"/>
    </reaction>
</comment>
<dbReference type="GO" id="GO:0005737">
    <property type="term" value="C:cytoplasm"/>
    <property type="evidence" value="ECO:0007669"/>
    <property type="project" value="UniProtKB-SubCell"/>
</dbReference>
<evidence type="ECO:0000259" key="8">
    <source>
        <dbReference type="Pfam" id="PF02601"/>
    </source>
</evidence>
<reference evidence="10 11" key="2">
    <citation type="submission" date="2019-05" db="EMBL/GenBank/DDBJ databases">
        <authorList>
            <person name="Suflita J.M."/>
            <person name="Marks C.R."/>
        </authorList>
    </citation>
    <scope>NUCLEOTIDE SEQUENCE [LARGE SCALE GENOMIC DNA]</scope>
    <source>
        <strain evidence="10 11">ALDC</strain>
    </source>
</reference>
<evidence type="ECO:0000313" key="11">
    <source>
        <dbReference type="Proteomes" id="UP000298602"/>
    </source>
</evidence>
<comment type="subunit">
    <text evidence="5">Heterooligomer composed of large and small subunits.</text>
</comment>